<reference evidence="2 3" key="1">
    <citation type="submission" date="2016-11" db="EMBL/GenBank/DDBJ databases">
        <title>Complete Genome Sequence of Bradyrhizobium sp. strain J5, an isolated from soybean nodule in Hokkaido.</title>
        <authorList>
            <person name="Kanehara K."/>
        </authorList>
    </citation>
    <scope>NUCLEOTIDE SEQUENCE [LARGE SCALE GENOMIC DNA]</scope>
    <source>
        <strain evidence="2 3">J5</strain>
    </source>
</reference>
<evidence type="ECO:0000313" key="3">
    <source>
        <dbReference type="Proteomes" id="UP000181962"/>
    </source>
</evidence>
<keyword evidence="1" id="KW-0732">Signal</keyword>
<feature type="signal peptide" evidence="1">
    <location>
        <begin position="1"/>
        <end position="20"/>
    </location>
</feature>
<proteinExistence type="predicted"/>
<gene>
    <name evidence="2" type="ORF">BKD09_08760</name>
</gene>
<dbReference type="AlphaFoldDB" id="A0A1L3F532"/>
<feature type="chain" id="PRO_5012408257" evidence="1">
    <location>
        <begin position="21"/>
        <end position="190"/>
    </location>
</feature>
<sequence>MRGATLGVIVACLIVGRAAAAESAAEAIRAFGLTGTWSVDCKRDPYQACENNRCGARLTYIASSSGAPTIRNVIGTFTPGQVRTFISTIYSATRIADDKIKIVSVQDPPPSTTLIWWRQPGEVWEIVLLKVGDKYRTFSAHRDDWKKIEVDEGFEVRPPPPPPPAQMYVDLPTKWLRGKNQTPLFERCSD</sequence>
<name>A0A1L3F532_BRAJP</name>
<organism evidence="2 3">
    <name type="scientific">Bradyrhizobium japonicum</name>
    <dbReference type="NCBI Taxonomy" id="375"/>
    <lineage>
        <taxon>Bacteria</taxon>
        <taxon>Pseudomonadati</taxon>
        <taxon>Pseudomonadota</taxon>
        <taxon>Alphaproteobacteria</taxon>
        <taxon>Hyphomicrobiales</taxon>
        <taxon>Nitrobacteraceae</taxon>
        <taxon>Bradyrhizobium</taxon>
    </lineage>
</organism>
<dbReference type="Proteomes" id="UP000181962">
    <property type="component" value="Chromosome"/>
</dbReference>
<dbReference type="EMBL" id="CP017637">
    <property type="protein sequence ID" value="APG08419.1"/>
    <property type="molecule type" value="Genomic_DNA"/>
</dbReference>
<evidence type="ECO:0000256" key="1">
    <source>
        <dbReference type="SAM" id="SignalP"/>
    </source>
</evidence>
<protein>
    <submittedName>
        <fullName evidence="2">Uncharacterized protein</fullName>
    </submittedName>
</protein>
<dbReference type="RefSeq" id="WP_155794887.1">
    <property type="nucleotide sequence ID" value="NZ_CP017637.1"/>
</dbReference>
<dbReference type="OrthoDB" id="8241984at2"/>
<evidence type="ECO:0000313" key="2">
    <source>
        <dbReference type="EMBL" id="APG08419.1"/>
    </source>
</evidence>
<accession>A0A1L3F532</accession>